<comment type="similarity">
    <text evidence="2">Belongs to the NAD(P)-dependent epimerase/dehydratase family. Dihydroflavonol-4-reductase subfamily.</text>
</comment>
<feature type="transmembrane region" description="Helical" evidence="3">
    <location>
        <begin position="6"/>
        <end position="28"/>
    </location>
</feature>
<accession>A0A0A1T861</accession>
<evidence type="ECO:0000313" key="6">
    <source>
        <dbReference type="Proteomes" id="UP000039046"/>
    </source>
</evidence>
<dbReference type="PANTHER" id="PTHR10366:SF564">
    <property type="entry name" value="STEROL-4-ALPHA-CARBOXYLATE 3-DEHYDROGENASE, DECARBOXYLATING"/>
    <property type="match status" value="1"/>
</dbReference>
<dbReference type="InterPro" id="IPR036291">
    <property type="entry name" value="NAD(P)-bd_dom_sf"/>
</dbReference>
<sequence length="340" mass="36955">MSNGLVLITGATGMVGFRVLVFVLRAGYTVRTATRSQESYERIASLAPLAPYLSQLSNVVVPDITVLGAYNEAVKGVTYVIHVASPINEGTSTESYEISVVKPAVRGTLGMLEAAATEPSIKRIVITGSIASLTSNTTHSDASLTEETRDVHITRPLQSTQDAYIMSKYEAFEATNTFMREQKPSFDVITIMPCFVIGRDDTVTDAAQITKGTNGIVMASLLGYPRPALSGIQVHIDDVAEMHLRSLDPKIEGNQNFLASGEDGGVTQWTDSFDIVKKRYPAELEAGIFKFADASVAETLHIPVSNAKAQKVFGIKFKNYEEQVISVIDHYVELVKAKKN</sequence>
<evidence type="ECO:0000256" key="1">
    <source>
        <dbReference type="ARBA" id="ARBA00023002"/>
    </source>
</evidence>
<dbReference type="AlphaFoldDB" id="A0A0A1T861"/>
<name>A0A0A1T861_9HYPO</name>
<dbReference type="Pfam" id="PF01370">
    <property type="entry name" value="Epimerase"/>
    <property type="match status" value="1"/>
</dbReference>
<evidence type="ECO:0000313" key="5">
    <source>
        <dbReference type="EMBL" id="CEJ81539.1"/>
    </source>
</evidence>
<dbReference type="InterPro" id="IPR050425">
    <property type="entry name" value="NAD(P)_dehydrat-like"/>
</dbReference>
<reference evidence="5 6" key="1">
    <citation type="journal article" date="2015" name="Genome Announc.">
        <title>Draft Genome Sequence and Gene Annotation of the Entomopathogenic Fungus Verticillium hemipterigenum.</title>
        <authorList>
            <person name="Horn F."/>
            <person name="Habel A."/>
            <person name="Scharf D.H."/>
            <person name="Dworschak J."/>
            <person name="Brakhage A.A."/>
            <person name="Guthke R."/>
            <person name="Hertweck C."/>
            <person name="Linde J."/>
        </authorList>
    </citation>
    <scope>NUCLEOTIDE SEQUENCE [LARGE SCALE GENOMIC DNA]</scope>
</reference>
<dbReference type="STRING" id="1531966.A0A0A1T861"/>
<evidence type="ECO:0000259" key="4">
    <source>
        <dbReference type="Pfam" id="PF01370"/>
    </source>
</evidence>
<organism evidence="5 6">
    <name type="scientific">[Torrubiella] hemipterigena</name>
    <dbReference type="NCBI Taxonomy" id="1531966"/>
    <lineage>
        <taxon>Eukaryota</taxon>
        <taxon>Fungi</taxon>
        <taxon>Dikarya</taxon>
        <taxon>Ascomycota</taxon>
        <taxon>Pezizomycotina</taxon>
        <taxon>Sordariomycetes</taxon>
        <taxon>Hypocreomycetidae</taxon>
        <taxon>Hypocreales</taxon>
        <taxon>Clavicipitaceae</taxon>
        <taxon>Clavicipitaceae incertae sedis</taxon>
        <taxon>'Torrubiella' clade</taxon>
    </lineage>
</organism>
<gene>
    <name evidence="5" type="ORF">VHEMI01661</name>
</gene>
<evidence type="ECO:0000256" key="3">
    <source>
        <dbReference type="SAM" id="Phobius"/>
    </source>
</evidence>
<proteinExistence type="inferred from homology"/>
<dbReference type="OrthoDB" id="6020543at2759"/>
<feature type="domain" description="NAD-dependent epimerase/dehydratase" evidence="4">
    <location>
        <begin position="6"/>
        <end position="249"/>
    </location>
</feature>
<dbReference type="Proteomes" id="UP000039046">
    <property type="component" value="Unassembled WGS sequence"/>
</dbReference>
<dbReference type="PANTHER" id="PTHR10366">
    <property type="entry name" value="NAD DEPENDENT EPIMERASE/DEHYDRATASE"/>
    <property type="match status" value="1"/>
</dbReference>
<keyword evidence="3" id="KW-0472">Membrane</keyword>
<dbReference type="SUPFAM" id="SSF51735">
    <property type="entry name" value="NAD(P)-binding Rossmann-fold domains"/>
    <property type="match status" value="1"/>
</dbReference>
<dbReference type="Gene3D" id="3.40.50.720">
    <property type="entry name" value="NAD(P)-binding Rossmann-like Domain"/>
    <property type="match status" value="1"/>
</dbReference>
<dbReference type="EMBL" id="CDHN01000001">
    <property type="protein sequence ID" value="CEJ81539.1"/>
    <property type="molecule type" value="Genomic_DNA"/>
</dbReference>
<evidence type="ECO:0000256" key="2">
    <source>
        <dbReference type="ARBA" id="ARBA00023445"/>
    </source>
</evidence>
<protein>
    <recommendedName>
        <fullName evidence="4">NAD-dependent epimerase/dehydratase domain-containing protein</fullName>
    </recommendedName>
</protein>
<dbReference type="GO" id="GO:0016616">
    <property type="term" value="F:oxidoreductase activity, acting on the CH-OH group of donors, NAD or NADP as acceptor"/>
    <property type="evidence" value="ECO:0007669"/>
    <property type="project" value="TreeGrafter"/>
</dbReference>
<keyword evidence="6" id="KW-1185">Reference proteome</keyword>
<keyword evidence="3" id="KW-1133">Transmembrane helix</keyword>
<dbReference type="HOGENOM" id="CLU_007383_9_2_1"/>
<dbReference type="InterPro" id="IPR001509">
    <property type="entry name" value="Epimerase_deHydtase"/>
</dbReference>
<keyword evidence="1" id="KW-0560">Oxidoreductase</keyword>
<keyword evidence="3" id="KW-0812">Transmembrane</keyword>